<evidence type="ECO:0000256" key="1">
    <source>
        <dbReference type="SAM" id="MobiDB-lite"/>
    </source>
</evidence>
<evidence type="ECO:0000313" key="2">
    <source>
        <dbReference type="EMBL" id="SNT15791.1"/>
    </source>
</evidence>
<feature type="region of interest" description="Disordered" evidence="1">
    <location>
        <begin position="1"/>
        <end position="25"/>
    </location>
</feature>
<feature type="compositionally biased region" description="Basic residues" evidence="1">
    <location>
        <begin position="53"/>
        <end position="63"/>
    </location>
</feature>
<protein>
    <submittedName>
        <fullName evidence="2">Uncharacterized protein</fullName>
    </submittedName>
</protein>
<proteinExistence type="predicted"/>
<dbReference type="EMBL" id="FZOR01000017">
    <property type="protein sequence ID" value="SNT15791.1"/>
    <property type="molecule type" value="Genomic_DNA"/>
</dbReference>
<name>A0A239KCG3_9ACTN</name>
<reference evidence="2 3" key="1">
    <citation type="submission" date="2017-06" db="EMBL/GenBank/DDBJ databases">
        <authorList>
            <person name="Kim H.J."/>
            <person name="Triplett B.A."/>
        </authorList>
    </citation>
    <scope>NUCLEOTIDE SEQUENCE [LARGE SCALE GENOMIC DNA]</scope>
    <source>
        <strain evidence="2 3">DSM 44715</strain>
    </source>
</reference>
<dbReference type="AlphaFoldDB" id="A0A239KCG3"/>
<accession>A0A239KCG3</accession>
<dbReference type="Proteomes" id="UP000198318">
    <property type="component" value="Unassembled WGS sequence"/>
</dbReference>
<gene>
    <name evidence="2" type="ORF">SAMN05443665_1017124</name>
</gene>
<evidence type="ECO:0000313" key="3">
    <source>
        <dbReference type="Proteomes" id="UP000198318"/>
    </source>
</evidence>
<dbReference type="RefSeq" id="WP_089327431.1">
    <property type="nucleotide sequence ID" value="NZ_FZOR01000017.1"/>
</dbReference>
<feature type="region of interest" description="Disordered" evidence="1">
    <location>
        <begin position="37"/>
        <end position="63"/>
    </location>
</feature>
<keyword evidence="3" id="KW-1185">Reference proteome</keyword>
<sequence length="63" mass="6436">MPHLDTPADTPADASTGASTADQRGFDAFARGVRLAGAVTPPPLRHSPVAARAMRRARRAGGG</sequence>
<organism evidence="2 3">
    <name type="scientific">Actinomadura meyerae</name>
    <dbReference type="NCBI Taxonomy" id="240840"/>
    <lineage>
        <taxon>Bacteria</taxon>
        <taxon>Bacillati</taxon>
        <taxon>Actinomycetota</taxon>
        <taxon>Actinomycetes</taxon>
        <taxon>Streptosporangiales</taxon>
        <taxon>Thermomonosporaceae</taxon>
        <taxon>Actinomadura</taxon>
    </lineage>
</organism>